<evidence type="ECO:0000256" key="1">
    <source>
        <dbReference type="ARBA" id="ARBA00022801"/>
    </source>
</evidence>
<dbReference type="SMART" id="SM00487">
    <property type="entry name" value="DEXDc"/>
    <property type="match status" value="1"/>
</dbReference>
<protein>
    <recommendedName>
        <fullName evidence="10">SWI/SNF-related matrix-associated actin-dependent regulator of chromatin subfamily A-like protein 1</fullName>
    </recommendedName>
</protein>
<dbReference type="Pfam" id="PF00176">
    <property type="entry name" value="SNF2-rel_dom"/>
    <property type="match status" value="1"/>
</dbReference>
<dbReference type="PANTHER" id="PTHR45766">
    <property type="entry name" value="DNA ANNEALING HELICASE AND ENDONUCLEASE ZRANB3 FAMILY MEMBER"/>
    <property type="match status" value="1"/>
</dbReference>
<evidence type="ECO:0008006" key="10">
    <source>
        <dbReference type="Google" id="ProtNLM"/>
    </source>
</evidence>
<dbReference type="Proteomes" id="UP001152797">
    <property type="component" value="Unassembled WGS sequence"/>
</dbReference>
<dbReference type="PROSITE" id="PS51192">
    <property type="entry name" value="HELICASE_ATP_BIND_1"/>
    <property type="match status" value="1"/>
</dbReference>
<feature type="domain" description="UBA" evidence="4">
    <location>
        <begin position="646"/>
        <end position="685"/>
    </location>
</feature>
<dbReference type="EMBL" id="CAMXCT030005557">
    <property type="protein sequence ID" value="CAL4800027.1"/>
    <property type="molecule type" value="Genomic_DNA"/>
</dbReference>
<feature type="region of interest" description="Disordered" evidence="2">
    <location>
        <begin position="717"/>
        <end position="742"/>
    </location>
</feature>
<gene>
    <name evidence="7" type="ORF">C1SCF055_LOCUS37748</name>
</gene>
<dbReference type="InterPro" id="IPR014001">
    <property type="entry name" value="Helicase_ATP-bd"/>
</dbReference>
<name>A0A9P1GGI5_9DINO</name>
<feature type="domain" description="Helicase ATP-binding" evidence="5">
    <location>
        <begin position="164"/>
        <end position="320"/>
    </location>
</feature>
<evidence type="ECO:0000259" key="5">
    <source>
        <dbReference type="PROSITE" id="PS51192"/>
    </source>
</evidence>
<dbReference type="Gene3D" id="3.40.50.300">
    <property type="entry name" value="P-loop containing nucleotide triphosphate hydrolases"/>
    <property type="match status" value="1"/>
</dbReference>
<evidence type="ECO:0000256" key="3">
    <source>
        <dbReference type="SAM" id="Phobius"/>
    </source>
</evidence>
<dbReference type="Pfam" id="PF00271">
    <property type="entry name" value="Helicase_C"/>
    <property type="match status" value="1"/>
</dbReference>
<evidence type="ECO:0000313" key="8">
    <source>
        <dbReference type="EMBL" id="CAL4800027.1"/>
    </source>
</evidence>
<reference evidence="8 9" key="2">
    <citation type="submission" date="2024-05" db="EMBL/GenBank/DDBJ databases">
        <authorList>
            <person name="Chen Y."/>
            <person name="Shah S."/>
            <person name="Dougan E. K."/>
            <person name="Thang M."/>
            <person name="Chan C."/>
        </authorList>
    </citation>
    <scope>NUCLEOTIDE SEQUENCE [LARGE SCALE GENOMIC DNA]</scope>
</reference>
<dbReference type="InterPro" id="IPR038718">
    <property type="entry name" value="SNF2-like_sf"/>
</dbReference>
<dbReference type="PROSITE" id="PS50030">
    <property type="entry name" value="UBA"/>
    <property type="match status" value="1"/>
</dbReference>
<dbReference type="GO" id="GO:0043596">
    <property type="term" value="C:nuclear replication fork"/>
    <property type="evidence" value="ECO:0007669"/>
    <property type="project" value="TreeGrafter"/>
</dbReference>
<dbReference type="SUPFAM" id="SSF52540">
    <property type="entry name" value="P-loop containing nucleoside triphosphate hydrolases"/>
    <property type="match status" value="2"/>
</dbReference>
<evidence type="ECO:0000313" key="7">
    <source>
        <dbReference type="EMBL" id="CAI4012715.1"/>
    </source>
</evidence>
<evidence type="ECO:0000313" key="9">
    <source>
        <dbReference type="Proteomes" id="UP001152797"/>
    </source>
</evidence>
<evidence type="ECO:0000256" key="2">
    <source>
        <dbReference type="SAM" id="MobiDB-lite"/>
    </source>
</evidence>
<dbReference type="EMBL" id="CAMXCT020005557">
    <property type="protein sequence ID" value="CAL1166090.1"/>
    <property type="molecule type" value="Genomic_DNA"/>
</dbReference>
<feature type="compositionally biased region" description="Basic and acidic residues" evidence="2">
    <location>
        <begin position="7"/>
        <end position="33"/>
    </location>
</feature>
<organism evidence="7">
    <name type="scientific">Cladocopium goreaui</name>
    <dbReference type="NCBI Taxonomy" id="2562237"/>
    <lineage>
        <taxon>Eukaryota</taxon>
        <taxon>Sar</taxon>
        <taxon>Alveolata</taxon>
        <taxon>Dinophyceae</taxon>
        <taxon>Suessiales</taxon>
        <taxon>Symbiodiniaceae</taxon>
        <taxon>Cladocopium</taxon>
    </lineage>
</organism>
<dbReference type="InterPro" id="IPR001650">
    <property type="entry name" value="Helicase_C-like"/>
</dbReference>
<keyword evidence="3" id="KW-1133">Transmembrane helix</keyword>
<dbReference type="InterPro" id="IPR015940">
    <property type="entry name" value="UBA"/>
</dbReference>
<dbReference type="InterPro" id="IPR049730">
    <property type="entry name" value="SNF2/RAD54-like_C"/>
</dbReference>
<evidence type="ECO:0000259" key="6">
    <source>
        <dbReference type="PROSITE" id="PS51194"/>
    </source>
</evidence>
<dbReference type="PROSITE" id="PS51194">
    <property type="entry name" value="HELICASE_CTER"/>
    <property type="match status" value="1"/>
</dbReference>
<evidence type="ECO:0000259" key="4">
    <source>
        <dbReference type="PROSITE" id="PS50030"/>
    </source>
</evidence>
<dbReference type="Gene3D" id="3.40.50.10810">
    <property type="entry name" value="Tandem AAA-ATPase domain"/>
    <property type="match status" value="1"/>
</dbReference>
<dbReference type="GO" id="GO:0016787">
    <property type="term" value="F:hydrolase activity"/>
    <property type="evidence" value="ECO:0007669"/>
    <property type="project" value="UniProtKB-KW"/>
</dbReference>
<reference evidence="7" key="1">
    <citation type="submission" date="2022-10" db="EMBL/GenBank/DDBJ databases">
        <authorList>
            <person name="Chen Y."/>
            <person name="Dougan E. K."/>
            <person name="Chan C."/>
            <person name="Rhodes N."/>
            <person name="Thang M."/>
        </authorList>
    </citation>
    <scope>NUCLEOTIDE SEQUENCE</scope>
</reference>
<dbReference type="InterPro" id="IPR000330">
    <property type="entry name" value="SNF2_N"/>
</dbReference>
<dbReference type="GO" id="GO:0005524">
    <property type="term" value="F:ATP binding"/>
    <property type="evidence" value="ECO:0007669"/>
    <property type="project" value="InterPro"/>
</dbReference>
<feature type="compositionally biased region" description="Acidic residues" evidence="2">
    <location>
        <begin position="731"/>
        <end position="742"/>
    </location>
</feature>
<dbReference type="GO" id="GO:0006281">
    <property type="term" value="P:DNA repair"/>
    <property type="evidence" value="ECO:0007669"/>
    <property type="project" value="TreeGrafter"/>
</dbReference>
<dbReference type="EMBL" id="CAMXCT010005557">
    <property type="protein sequence ID" value="CAI4012715.1"/>
    <property type="molecule type" value="Genomic_DNA"/>
</dbReference>
<feature type="region of interest" description="Disordered" evidence="2">
    <location>
        <begin position="1"/>
        <end position="37"/>
    </location>
</feature>
<dbReference type="CDD" id="cd18793">
    <property type="entry name" value="SF2_C_SNF"/>
    <property type="match status" value="1"/>
</dbReference>
<keyword evidence="3" id="KW-0472">Membrane</keyword>
<dbReference type="SMART" id="SM00490">
    <property type="entry name" value="HELICc"/>
    <property type="match status" value="1"/>
</dbReference>
<feature type="domain" description="Helicase C-terminal" evidence="6">
    <location>
        <begin position="434"/>
        <end position="592"/>
    </location>
</feature>
<comment type="caution">
    <text evidence="7">The sequence shown here is derived from an EMBL/GenBank/DDBJ whole genome shotgun (WGS) entry which is preliminary data.</text>
</comment>
<feature type="region of interest" description="Disordered" evidence="2">
    <location>
        <begin position="88"/>
        <end position="116"/>
    </location>
</feature>
<dbReference type="AlphaFoldDB" id="A0A9P1GGI5"/>
<accession>A0A9P1GGI5</accession>
<proteinExistence type="predicted"/>
<keyword evidence="3" id="KW-0812">Transmembrane</keyword>
<keyword evidence="9" id="KW-1185">Reference proteome</keyword>
<dbReference type="OrthoDB" id="2801544at2759"/>
<dbReference type="InterPro" id="IPR027417">
    <property type="entry name" value="P-loop_NTPase"/>
</dbReference>
<keyword evidence="1" id="KW-0378">Hydrolase</keyword>
<feature type="transmembrane region" description="Helical" evidence="3">
    <location>
        <begin position="498"/>
        <end position="521"/>
    </location>
</feature>
<dbReference type="PANTHER" id="PTHR45766:SF6">
    <property type="entry name" value="SWI_SNF-RELATED MATRIX-ASSOCIATED ACTIN-DEPENDENT REGULATOR OF CHROMATIN SUBFAMILY A-LIKE PROTEIN 1"/>
    <property type="match status" value="1"/>
</dbReference>
<sequence length="742" mass="83273">MKSLKRKQPEVKPPDRHLSGSDLRRQSAEDALRNEPGTLHVGFGKYRDLTLQQLVNRDKEYCRWVLAQSADHFKIRRLQDYLKQTFPTNAESTLNPTPETAEETAESEAKRVSLGGPAPSWVQDLLRLSRDYDEISDDLEDCALSGLPGETRKSLHRFQRHGIAFGVQRGGRVLLADEMGFGKTVQALGIASFYRREWPALIVVPSSLRLAWKSEISRWLNVQAIQVIRSGADRFYADKDFYIISYDLLQKHPKFQDRAGKSFDIVICDESHLLKSWHAQRTCQILPLLQNARRAVLISGSPALNNAFELYPQLTALLPSFVPGPSDFGERYCCVDSFQGQERFTGSVRPSELRQLLSTVMLRRGKAEVLSQLPPKRRRSVPLELPVAPEDLQWHGDAQGIQEADEEKESKGYQSYQSVYARVGLAKAEVAADYVEMLLDSMNDSKVLVFFHHEVVGNIIENKLKHSKVAYVRIDGKTPQVRREAEVLRFQEQPSVRIAVLSITACGLGLTLTAASVIVFAELYSVPKIMEQAEDRAHRIGQTKSIDIHYLVAHGTVDDSILACLARKEHELQHLLQSNGGEASTEEMQNKIVPAVRASARPLAQNAAIRKAFATSKENKEKKEKKEIPVPPVRTVKSPGLKMLGDQDMSISHRLTSMGFTKAEVDEAIRRVGNFEDALEILLEQNGAAGNTSKKQPLVLSDSEEEIPTRKKCEIAPTMEDPDSDVQVTMEDSDSDVQIEYD</sequence>
<dbReference type="GO" id="GO:0031297">
    <property type="term" value="P:replication fork processing"/>
    <property type="evidence" value="ECO:0007669"/>
    <property type="project" value="TreeGrafter"/>
</dbReference>